<dbReference type="SMART" id="SM00534">
    <property type="entry name" value="MUTSac"/>
    <property type="match status" value="1"/>
</dbReference>
<keyword evidence="5" id="KW-0238">DNA-binding</keyword>
<keyword evidence="13" id="KW-1185">Reference proteome</keyword>
<keyword evidence="3" id="KW-0547">Nucleotide-binding</keyword>
<evidence type="ECO:0000256" key="2">
    <source>
        <dbReference type="ARBA" id="ARBA00022151"/>
    </source>
</evidence>
<evidence type="ECO:0000256" key="6">
    <source>
        <dbReference type="ARBA" id="ARBA00023254"/>
    </source>
</evidence>
<dbReference type="Pfam" id="PF00488">
    <property type="entry name" value="MutS_V"/>
    <property type="match status" value="1"/>
</dbReference>
<name>A0A167EBH2_METRR</name>
<dbReference type="OMA" id="KMTMLYK"/>
<evidence type="ECO:0000256" key="4">
    <source>
        <dbReference type="ARBA" id="ARBA00022840"/>
    </source>
</evidence>
<dbReference type="Proteomes" id="UP000243498">
    <property type="component" value="Unassembled WGS sequence"/>
</dbReference>
<dbReference type="AlphaFoldDB" id="A0A167EBH2"/>
<dbReference type="Pfam" id="PF05192">
    <property type="entry name" value="MutS_III"/>
    <property type="match status" value="1"/>
</dbReference>
<evidence type="ECO:0000256" key="3">
    <source>
        <dbReference type="ARBA" id="ARBA00022741"/>
    </source>
</evidence>
<feature type="domain" description="DNA mismatch repair proteins mutS family" evidence="11">
    <location>
        <begin position="688"/>
        <end position="704"/>
    </location>
</feature>
<dbReference type="SMART" id="SM00533">
    <property type="entry name" value="MUTSd"/>
    <property type="match status" value="1"/>
</dbReference>
<evidence type="ECO:0000256" key="10">
    <source>
        <dbReference type="SAM" id="MobiDB-lite"/>
    </source>
</evidence>
<dbReference type="Gene3D" id="3.30.420.110">
    <property type="entry name" value="MutS, connector domain"/>
    <property type="match status" value="1"/>
</dbReference>
<dbReference type="Gene3D" id="3.40.50.300">
    <property type="entry name" value="P-loop containing nucleotide triphosphate hydrolases"/>
    <property type="match status" value="1"/>
</dbReference>
<dbReference type="EMBL" id="AZHC01000011">
    <property type="protein sequence ID" value="OAA43634.1"/>
    <property type="molecule type" value="Genomic_DNA"/>
</dbReference>
<evidence type="ECO:0000256" key="5">
    <source>
        <dbReference type="ARBA" id="ARBA00023125"/>
    </source>
</evidence>
<dbReference type="GO" id="GO:0140664">
    <property type="term" value="F:ATP-dependent DNA damage sensor activity"/>
    <property type="evidence" value="ECO:0007669"/>
    <property type="project" value="InterPro"/>
</dbReference>
<dbReference type="Gene3D" id="1.10.1420.10">
    <property type="match status" value="2"/>
</dbReference>
<evidence type="ECO:0000256" key="8">
    <source>
        <dbReference type="ARBA" id="ARBA00029792"/>
    </source>
</evidence>
<dbReference type="GO" id="GO:0030983">
    <property type="term" value="F:mismatched DNA binding"/>
    <property type="evidence" value="ECO:0007669"/>
    <property type="project" value="InterPro"/>
</dbReference>
<protein>
    <recommendedName>
        <fullName evidence="2 9">DNA mismatch repair protein MSH3</fullName>
    </recommendedName>
    <alternativeName>
        <fullName evidence="2 9">DNA mismatch repair protein MSH3</fullName>
    </alternativeName>
    <alternativeName>
        <fullName evidence="8">MutS protein homolog 3</fullName>
    </alternativeName>
</protein>
<keyword evidence="4" id="KW-0067">ATP-binding</keyword>
<dbReference type="PROSITE" id="PS00486">
    <property type="entry name" value="DNA_MISMATCH_REPAIR_2"/>
    <property type="match status" value="1"/>
</dbReference>
<reference evidence="12 13" key="1">
    <citation type="journal article" date="2016" name="Genome Biol. Evol.">
        <title>Divergent and convergent evolution of fungal pathogenicity.</title>
        <authorList>
            <person name="Shang Y."/>
            <person name="Xiao G."/>
            <person name="Zheng P."/>
            <person name="Cen K."/>
            <person name="Zhan S."/>
            <person name="Wang C."/>
        </authorList>
    </citation>
    <scope>NUCLEOTIDE SEQUENCE [LARGE SCALE GENOMIC DNA]</scope>
    <source>
        <strain evidence="12 13">RCEF 4871</strain>
    </source>
</reference>
<dbReference type="InterPro" id="IPR036187">
    <property type="entry name" value="DNA_mismatch_repair_MutS_sf"/>
</dbReference>
<keyword evidence="6" id="KW-0469">Meiosis</keyword>
<dbReference type="InterPro" id="IPR036678">
    <property type="entry name" value="MutS_con_dom_sf"/>
</dbReference>
<evidence type="ECO:0000256" key="9">
    <source>
        <dbReference type="ARBA" id="ARBA00073774"/>
    </source>
</evidence>
<sequence length="896" mass="100426">MPRYPRSSSTTSSYFQLPPYARGQSSPAPNRRPSLKTSDGVSSRTATSSIAGRRPSTTKSDSSLGASRPSTSVSGRKSRAGTLSTVLGTSDQQTIICAVAEARGITPSVGLALVNITLGEAVLSQICDNQSYVKTVHKLQMANPSRIIFMSTACPPNKDSVLYTLVDELIPDADIQILDRSAWSETDGLEHIDNLAFKSDIDPMRVAIQGKYYCISCLAAAMRYIEQTFTITFAPNSLRIKYQPSEDTMMIDVSVIQSLEIVQNIHKPKSKDSLFGLLNQTKTPMGSRMLRNNILQPPTKYNTFMEPRYEALEELTGAEVMFHAIRKALDSFKDIEKMITISPKSTIIHAEEQINHVILIKTFLESVPELHQALTECNSALLLKVRDICHPDTTNPILSRIRNVIEADVTYMTSPLDMRNQRTYAVKAGINDMLDVARQTYKEVTNEVHLHVNDIEAQHGIRPTIKFDHGRKYWLHIRSRDLVQDVLPHIFINVVTKKDHVQCQTLPLVKLNVRLSETSNEVIMRSDKVIQELIMDLRESSPQLFRVCESVALVDMIASFAQVATIRGYVRPEILGTLALKAARHPILDNIMFEDFVPNDYYATPEHCFHIVTGCNMAGKSTYIKAVALLQIMAQIGCFVPAEYASFSVVHSLFARVSLADSLEANLSTFGLEMREMAFILRNVDKKSLVIIDELGRGTSPRDGLAMAIAMSEALIQSGAFVWFATHFVELTRVLEDRPGVLSLHLASERSISDDGKPRLAMLYKAKSGVVDSSQHYGIELARAMGFPETFTKRAEEVANELRQRREANWRDSESRRLVARRKLVLSLHEALRQAYEHGSDEALPGYLQQLQEDFVTLAFAWFPAPVIEHGIESRQRVKERRLAMQTCFPMSRGNF</sequence>
<dbReference type="GO" id="GO:0005634">
    <property type="term" value="C:nucleus"/>
    <property type="evidence" value="ECO:0007669"/>
    <property type="project" value="TreeGrafter"/>
</dbReference>
<evidence type="ECO:0000256" key="7">
    <source>
        <dbReference type="ARBA" id="ARBA00025902"/>
    </source>
</evidence>
<dbReference type="SUPFAM" id="SSF52540">
    <property type="entry name" value="P-loop containing nucleoside triphosphate hydrolases"/>
    <property type="match status" value="1"/>
</dbReference>
<dbReference type="PANTHER" id="PTHR11361">
    <property type="entry name" value="DNA MISMATCH REPAIR PROTEIN MUTS FAMILY MEMBER"/>
    <property type="match status" value="1"/>
</dbReference>
<evidence type="ECO:0000313" key="13">
    <source>
        <dbReference type="Proteomes" id="UP000243498"/>
    </source>
</evidence>
<accession>A0A167EBH2</accession>
<evidence type="ECO:0000256" key="1">
    <source>
        <dbReference type="ARBA" id="ARBA00007094"/>
    </source>
</evidence>
<dbReference type="GO" id="GO:0005524">
    <property type="term" value="F:ATP binding"/>
    <property type="evidence" value="ECO:0007669"/>
    <property type="project" value="UniProtKB-KW"/>
</dbReference>
<comment type="subunit">
    <text evidence="7">Heterodimer consisting of MSH2-MSH3 (MutS beta). Forms a ternary complex with MutL alpha (MLH1-PMS1).</text>
</comment>
<evidence type="ECO:0000259" key="11">
    <source>
        <dbReference type="PROSITE" id="PS00486"/>
    </source>
</evidence>
<dbReference type="InterPro" id="IPR011184">
    <property type="entry name" value="DNA_mismatch_repair_Msh2"/>
</dbReference>
<dbReference type="SUPFAM" id="SSF48334">
    <property type="entry name" value="DNA repair protein MutS, domain III"/>
    <property type="match status" value="1"/>
</dbReference>
<dbReference type="GO" id="GO:0006298">
    <property type="term" value="P:mismatch repair"/>
    <property type="evidence" value="ECO:0007669"/>
    <property type="project" value="InterPro"/>
</dbReference>
<dbReference type="OrthoDB" id="276261at2759"/>
<dbReference type="Pfam" id="PF05190">
    <property type="entry name" value="MutS_IV"/>
    <property type="match status" value="1"/>
</dbReference>
<dbReference type="InterPro" id="IPR007861">
    <property type="entry name" value="DNA_mismatch_repair_MutS_clamp"/>
</dbReference>
<feature type="compositionally biased region" description="Polar residues" evidence="10">
    <location>
        <begin position="35"/>
        <end position="85"/>
    </location>
</feature>
<dbReference type="InterPro" id="IPR000432">
    <property type="entry name" value="DNA_mismatch_repair_MutS_C"/>
</dbReference>
<proteinExistence type="inferred from homology"/>
<comment type="caution">
    <text evidence="12">The sequence shown here is derived from an EMBL/GenBank/DDBJ whole genome shotgun (WGS) entry which is preliminary data.</text>
</comment>
<dbReference type="InterPro" id="IPR027417">
    <property type="entry name" value="P-loop_NTPase"/>
</dbReference>
<dbReference type="FunFam" id="3.40.50.300:FF:000870">
    <property type="entry name" value="MutS protein homolog 4"/>
    <property type="match status" value="1"/>
</dbReference>
<feature type="compositionally biased region" description="Low complexity" evidence="10">
    <location>
        <begin position="1"/>
        <end position="14"/>
    </location>
</feature>
<dbReference type="STRING" id="1081105.A0A167EBH2"/>
<dbReference type="InterPro" id="IPR045076">
    <property type="entry name" value="MutS"/>
</dbReference>
<dbReference type="SUPFAM" id="SSF53150">
    <property type="entry name" value="DNA repair protein MutS, domain II"/>
    <property type="match status" value="1"/>
</dbReference>
<comment type="similarity">
    <text evidence="1">Belongs to the DNA mismatch repair MutS family. MSH3 subfamily.</text>
</comment>
<dbReference type="InterPro" id="IPR007696">
    <property type="entry name" value="DNA_mismatch_repair_MutS_core"/>
</dbReference>
<evidence type="ECO:0000313" key="12">
    <source>
        <dbReference type="EMBL" id="OAA43634.1"/>
    </source>
</evidence>
<gene>
    <name evidence="12" type="ORF">NOR_04209</name>
</gene>
<dbReference type="PANTHER" id="PTHR11361:SF21">
    <property type="entry name" value="MUTS PROTEIN HOMOLOG 4"/>
    <property type="match status" value="1"/>
</dbReference>
<organism evidence="12 13">
    <name type="scientific">Metarhizium rileyi (strain RCEF 4871)</name>
    <name type="common">Nomuraea rileyi</name>
    <dbReference type="NCBI Taxonomy" id="1649241"/>
    <lineage>
        <taxon>Eukaryota</taxon>
        <taxon>Fungi</taxon>
        <taxon>Dikarya</taxon>
        <taxon>Ascomycota</taxon>
        <taxon>Pezizomycotina</taxon>
        <taxon>Sordariomycetes</taxon>
        <taxon>Hypocreomycetidae</taxon>
        <taxon>Hypocreales</taxon>
        <taxon>Clavicipitaceae</taxon>
        <taxon>Metarhizium</taxon>
    </lineage>
</organism>
<dbReference type="PIRSF" id="PIRSF005813">
    <property type="entry name" value="MSH2"/>
    <property type="match status" value="1"/>
</dbReference>
<dbReference type="GO" id="GO:0007131">
    <property type="term" value="P:reciprocal meiotic recombination"/>
    <property type="evidence" value="ECO:0007669"/>
    <property type="project" value="TreeGrafter"/>
</dbReference>
<feature type="region of interest" description="Disordered" evidence="10">
    <location>
        <begin position="1"/>
        <end position="85"/>
    </location>
</feature>